<dbReference type="CDD" id="cd00086">
    <property type="entry name" value="homeodomain"/>
    <property type="match status" value="1"/>
</dbReference>
<dbReference type="InterPro" id="IPR001356">
    <property type="entry name" value="HD"/>
</dbReference>
<evidence type="ECO:0000256" key="6">
    <source>
        <dbReference type="ARBA" id="ARBA00023242"/>
    </source>
</evidence>
<dbReference type="PROSITE" id="PS50071">
    <property type="entry name" value="HOMEOBOX_2"/>
    <property type="match status" value="1"/>
</dbReference>
<dbReference type="InterPro" id="IPR000047">
    <property type="entry name" value="HTH_motif"/>
</dbReference>
<evidence type="ECO:0000256" key="9">
    <source>
        <dbReference type="SAM" id="MobiDB-lite"/>
    </source>
</evidence>
<evidence type="ECO:0000256" key="5">
    <source>
        <dbReference type="ARBA" id="ARBA00023155"/>
    </source>
</evidence>
<dbReference type="PRINTS" id="PR00031">
    <property type="entry name" value="HTHREPRESSR"/>
</dbReference>
<name>A0A9P3G0U6_9APHY</name>
<feature type="compositionally biased region" description="Low complexity" evidence="9">
    <location>
        <begin position="54"/>
        <end position="78"/>
    </location>
</feature>
<feature type="region of interest" description="Disordered" evidence="9">
    <location>
        <begin position="147"/>
        <end position="174"/>
    </location>
</feature>
<dbReference type="GO" id="GO:0005634">
    <property type="term" value="C:nucleus"/>
    <property type="evidence" value="ECO:0007669"/>
    <property type="project" value="UniProtKB-SubCell"/>
</dbReference>
<evidence type="ECO:0000259" key="10">
    <source>
        <dbReference type="PROSITE" id="PS50071"/>
    </source>
</evidence>
<evidence type="ECO:0000256" key="4">
    <source>
        <dbReference type="ARBA" id="ARBA00023125"/>
    </source>
</evidence>
<keyword evidence="6 7" id="KW-0539">Nucleus</keyword>
<comment type="subcellular location">
    <subcellularLocation>
        <location evidence="2">Endomembrane system</location>
        <topology evidence="2">Multi-pass membrane protein</topology>
    </subcellularLocation>
    <subcellularLocation>
        <location evidence="3">Endoplasmic reticulum membrane</location>
    </subcellularLocation>
    <subcellularLocation>
        <location evidence="1 7 8">Nucleus</location>
    </subcellularLocation>
</comment>
<dbReference type="PANTHER" id="PTHR24324">
    <property type="entry name" value="HOMEOBOX PROTEIN HHEX"/>
    <property type="match status" value="1"/>
</dbReference>
<evidence type="ECO:0000256" key="3">
    <source>
        <dbReference type="ARBA" id="ARBA00004586"/>
    </source>
</evidence>
<feature type="region of interest" description="Disordered" evidence="9">
    <location>
        <begin position="1"/>
        <end position="104"/>
    </location>
</feature>
<keyword evidence="5 7" id="KW-0371">Homeobox</keyword>
<keyword evidence="4 7" id="KW-0238">DNA-binding</keyword>
<feature type="DNA-binding region" description="Homeobox" evidence="7">
    <location>
        <begin position="97"/>
        <end position="156"/>
    </location>
</feature>
<dbReference type="EMBL" id="BPQB01000002">
    <property type="protein sequence ID" value="GJE85650.1"/>
    <property type="molecule type" value="Genomic_DNA"/>
</dbReference>
<evidence type="ECO:0000313" key="11">
    <source>
        <dbReference type="EMBL" id="GJE85650.1"/>
    </source>
</evidence>
<dbReference type="GO" id="GO:0006357">
    <property type="term" value="P:regulation of transcription by RNA polymerase II"/>
    <property type="evidence" value="ECO:0007669"/>
    <property type="project" value="TreeGrafter"/>
</dbReference>
<dbReference type="Pfam" id="PF00046">
    <property type="entry name" value="Homeodomain"/>
    <property type="match status" value="1"/>
</dbReference>
<feature type="domain" description="Homeobox" evidence="10">
    <location>
        <begin position="95"/>
        <end position="155"/>
    </location>
</feature>
<dbReference type="GO" id="GO:0005789">
    <property type="term" value="C:endoplasmic reticulum membrane"/>
    <property type="evidence" value="ECO:0007669"/>
    <property type="project" value="UniProtKB-SubCell"/>
</dbReference>
<sequence length="571" mass="60413">MAFQHAQTGHGADPPPTPSGESGVPAEHQPAGVLPYAPHPLNSPRALPPDLVGSASAPSPSSSATTASSPGESSSARSVAEDTSEVPPQAAAAPAKEQKKRGRVNPEQLAILEAIFAANRSPNAVRRKEISEQLGMTERQTQIWFQNRRAKEKQAGGKKPSIKGKSVAPKKPPSPIVLPARLQPILYPSQDTELQKRIREDDPVIVIPCTQLSIGSWVRVASTSGDATQRHDLLAYICEAQQRLTWFVRYREGNVEHAVRMDIALDTIADATLKPSSPSTSPTSPIFPGLGSTSEPTARVSLLLTHTPRFLMTVLPPDGGAPVWSPCGDWTEGCQASVVLRHELAGACAPLTYLWTRLHSGPARAPRTSPLITTRTASVPQSPHGPLLPTGLPSSGLPSPPTSALSELSLEQQLRSPVLSRRGSAYDTSYDPSYFPNYTTTGLYPTPRSGPPSSSALHAAPALPHLAIPPAPYALASALGPPFAPAPDPRLFTDALPHAWRGEYAAAFSAPAAFGGAHELFLPASLSRRSFSHAAPPRSVPVQYLATPPPSHSRSGQATPGGEGFPWAQVE</sequence>
<dbReference type="GO" id="GO:0000978">
    <property type="term" value="F:RNA polymerase II cis-regulatory region sequence-specific DNA binding"/>
    <property type="evidence" value="ECO:0007669"/>
    <property type="project" value="TreeGrafter"/>
</dbReference>
<dbReference type="Proteomes" id="UP000703269">
    <property type="component" value="Unassembled WGS sequence"/>
</dbReference>
<organism evidence="11 12">
    <name type="scientific">Phanerochaete sordida</name>
    <dbReference type="NCBI Taxonomy" id="48140"/>
    <lineage>
        <taxon>Eukaryota</taxon>
        <taxon>Fungi</taxon>
        <taxon>Dikarya</taxon>
        <taxon>Basidiomycota</taxon>
        <taxon>Agaricomycotina</taxon>
        <taxon>Agaricomycetes</taxon>
        <taxon>Polyporales</taxon>
        <taxon>Phanerochaetaceae</taxon>
        <taxon>Phanerochaete</taxon>
    </lineage>
</organism>
<feature type="region of interest" description="Disordered" evidence="9">
    <location>
        <begin position="532"/>
        <end position="571"/>
    </location>
</feature>
<reference evidence="11 12" key="1">
    <citation type="submission" date="2021-08" db="EMBL/GenBank/DDBJ databases">
        <title>Draft Genome Sequence of Phanerochaete sordida strain YK-624.</title>
        <authorList>
            <person name="Mori T."/>
            <person name="Dohra H."/>
            <person name="Suzuki T."/>
            <person name="Kawagishi H."/>
            <person name="Hirai H."/>
        </authorList>
    </citation>
    <scope>NUCLEOTIDE SEQUENCE [LARGE SCALE GENOMIC DNA]</scope>
    <source>
        <strain evidence="11 12">YK-624</strain>
    </source>
</reference>
<dbReference type="GO" id="GO:0030154">
    <property type="term" value="P:cell differentiation"/>
    <property type="evidence" value="ECO:0007669"/>
    <property type="project" value="TreeGrafter"/>
</dbReference>
<evidence type="ECO:0000256" key="8">
    <source>
        <dbReference type="RuleBase" id="RU000682"/>
    </source>
</evidence>
<dbReference type="InterPro" id="IPR009057">
    <property type="entry name" value="Homeodomain-like_sf"/>
</dbReference>
<dbReference type="PANTHER" id="PTHR24324:SF5">
    <property type="entry name" value="HEMATOPOIETICALLY-EXPRESSED HOMEOBOX PROTEIN HHEX"/>
    <property type="match status" value="1"/>
</dbReference>
<protein>
    <submittedName>
        <fullName evidence="11">Homeodomain domain-containing protein</fullName>
    </submittedName>
</protein>
<dbReference type="SMART" id="SM00389">
    <property type="entry name" value="HOX"/>
    <property type="match status" value="1"/>
</dbReference>
<dbReference type="InterPro" id="IPR051000">
    <property type="entry name" value="Homeobox_DNA-bind_prot"/>
</dbReference>
<evidence type="ECO:0000256" key="7">
    <source>
        <dbReference type="PROSITE-ProRule" id="PRU00108"/>
    </source>
</evidence>
<keyword evidence="12" id="KW-1185">Reference proteome</keyword>
<comment type="caution">
    <text evidence="11">The sequence shown here is derived from an EMBL/GenBank/DDBJ whole genome shotgun (WGS) entry which is preliminary data.</text>
</comment>
<dbReference type="FunFam" id="1.10.10.60:FF:000020">
    <property type="entry name" value="Ceramide synthase 5"/>
    <property type="match status" value="1"/>
</dbReference>
<dbReference type="AlphaFoldDB" id="A0A9P3G0U6"/>
<evidence type="ECO:0000256" key="2">
    <source>
        <dbReference type="ARBA" id="ARBA00004127"/>
    </source>
</evidence>
<feature type="region of interest" description="Disordered" evidence="9">
    <location>
        <begin position="375"/>
        <end position="410"/>
    </location>
</feature>
<gene>
    <name evidence="11" type="ORF">PsYK624_017290</name>
</gene>
<feature type="compositionally biased region" description="Low complexity" evidence="9">
    <location>
        <begin position="382"/>
        <end position="410"/>
    </location>
</feature>
<proteinExistence type="predicted"/>
<dbReference type="SUPFAM" id="SSF46689">
    <property type="entry name" value="Homeodomain-like"/>
    <property type="match status" value="1"/>
</dbReference>
<dbReference type="OrthoDB" id="6159439at2759"/>
<dbReference type="Gene3D" id="1.10.10.60">
    <property type="entry name" value="Homeodomain-like"/>
    <property type="match status" value="1"/>
</dbReference>
<evidence type="ECO:0000256" key="1">
    <source>
        <dbReference type="ARBA" id="ARBA00004123"/>
    </source>
</evidence>
<accession>A0A9P3G0U6</accession>
<evidence type="ECO:0000313" key="12">
    <source>
        <dbReference type="Proteomes" id="UP000703269"/>
    </source>
</evidence>